<dbReference type="VEuPathDB" id="MicrosporidiaDB:EDEG_00777"/>
<evidence type="ECO:0000259" key="1">
    <source>
        <dbReference type="PROSITE" id="PS00028"/>
    </source>
</evidence>
<gene>
    <name evidence="2" type="ORF">EDEG_00777</name>
</gene>
<name>J9DRE3_EDHAE</name>
<dbReference type="InterPro" id="IPR013087">
    <property type="entry name" value="Znf_C2H2_type"/>
</dbReference>
<dbReference type="InParanoid" id="J9DRE3"/>
<accession>J9DRE3</accession>
<reference evidence="2 3" key="1">
    <citation type="submission" date="2011-08" db="EMBL/GenBank/DDBJ databases">
        <authorList>
            <person name="Liu Z.J."/>
            <person name="Shi F.L."/>
            <person name="Lu J.Q."/>
            <person name="Li M."/>
            <person name="Wang Z.L."/>
        </authorList>
    </citation>
    <scope>NUCLEOTIDE SEQUENCE [LARGE SCALE GENOMIC DNA]</scope>
    <source>
        <strain evidence="2 3">USNM 41457</strain>
    </source>
</reference>
<feature type="domain" description="C2H2-type" evidence="1">
    <location>
        <begin position="541"/>
        <end position="564"/>
    </location>
</feature>
<protein>
    <recommendedName>
        <fullName evidence="1">C2H2-type domain-containing protein</fullName>
    </recommendedName>
</protein>
<sequence length="632" mass="75513">MYKRYHHSNPIQKQSVYIDETYLVKRDFVITPEEFNNFSSKSYSDYQYMFYKEKALIFFEGYKNLKWFEWRYLQNEDFIKNSQHLSKDKPNEINITDNKKIEDFDHNIGCQSISPKTAIVNTCLSRDNYNTGDISDNTVIKTSNLVNECTKHDSIIKHEENSLNNNFENDTTRNNEEKINSKINIQKNHIFSMQNSQHFEVKREKYLYNLKKFLDKNQKIINDIKLNTKNIKFDLFDNIKRHLIVKWRDQNTELNLIEDFCMKCPDILETNFCIRKNGNRSKMQMNYDVDDFQLFAIITVKPDSNLKETAELLRVLDCQFNCDLITTQKMFVNESILDPEESDVERCKKILQLFCDKYKIAIDITGKSLAFIILLLRYVFCYCYLCAYHYDSHAELVIECGDYHIFNQDKNLHETKESQRNIEDYQDVKNAFDVTVDDKTKTPKAFSNYDYSSRLTSSKLASTIDQKNDWSNPESIKDLQHFHHTTDVQRLIEEKTLTRKIFNRKNEIITLKKNLDFLKTSNITNDIFKKYVSEQENFFSCCVPQCDKQFDTKENVFNHLNTKHKDYVSKLEFENDIFYKFIDNIDLWFFYHTEKLGMKNIPSFLRNLNDEKKERSNVIYDFKSFYSGNLLN</sequence>
<reference evidence="3" key="2">
    <citation type="submission" date="2015-07" db="EMBL/GenBank/DDBJ databases">
        <title>Contrasting host-pathogen interactions and genome evolution in two generalist and specialist microsporidian pathogens of mosquitoes.</title>
        <authorList>
            <consortium name="The Broad Institute Genomics Platform"/>
            <consortium name="The Broad Institute Genome Sequencing Center for Infectious Disease"/>
            <person name="Cuomo C.A."/>
            <person name="Sanscrainte N.D."/>
            <person name="Goldberg J.M."/>
            <person name="Heiman D."/>
            <person name="Young S."/>
            <person name="Zeng Q."/>
            <person name="Becnel J.J."/>
            <person name="Birren B.W."/>
        </authorList>
    </citation>
    <scope>NUCLEOTIDE SEQUENCE [LARGE SCALE GENOMIC DNA]</scope>
    <source>
        <strain evidence="3">USNM 41457</strain>
    </source>
</reference>
<organism evidence="2 3">
    <name type="scientific">Edhazardia aedis (strain USNM 41457)</name>
    <name type="common">Microsporidian parasite</name>
    <dbReference type="NCBI Taxonomy" id="1003232"/>
    <lineage>
        <taxon>Eukaryota</taxon>
        <taxon>Fungi</taxon>
        <taxon>Fungi incertae sedis</taxon>
        <taxon>Microsporidia</taxon>
        <taxon>Edhazardia</taxon>
    </lineage>
</organism>
<evidence type="ECO:0000313" key="3">
    <source>
        <dbReference type="Proteomes" id="UP000003163"/>
    </source>
</evidence>
<keyword evidence="3" id="KW-1185">Reference proteome</keyword>
<dbReference type="HOGENOM" id="CLU_432776_0_0_1"/>
<dbReference type="EMBL" id="AFBI03000009">
    <property type="protein sequence ID" value="EJW05130.1"/>
    <property type="molecule type" value="Genomic_DNA"/>
</dbReference>
<evidence type="ECO:0000313" key="2">
    <source>
        <dbReference type="EMBL" id="EJW05130.1"/>
    </source>
</evidence>
<dbReference type="Proteomes" id="UP000003163">
    <property type="component" value="Unassembled WGS sequence"/>
</dbReference>
<dbReference type="PROSITE" id="PS00028">
    <property type="entry name" value="ZINC_FINGER_C2H2_1"/>
    <property type="match status" value="1"/>
</dbReference>
<dbReference type="OrthoDB" id="2195485at2759"/>
<proteinExistence type="predicted"/>
<dbReference type="AlphaFoldDB" id="J9DRE3"/>
<comment type="caution">
    <text evidence="2">The sequence shown here is derived from an EMBL/GenBank/DDBJ whole genome shotgun (WGS) entry which is preliminary data.</text>
</comment>